<comment type="caution">
    <text evidence="3">The sequence shown here is derived from an EMBL/GenBank/DDBJ whole genome shotgun (WGS) entry which is preliminary data.</text>
</comment>
<evidence type="ECO:0000313" key="3">
    <source>
        <dbReference type="EMBL" id="KAJ7075990.1"/>
    </source>
</evidence>
<dbReference type="InterPro" id="IPR042771">
    <property type="entry name" value="GTF3C6-like"/>
</dbReference>
<organism evidence="3 4">
    <name type="scientific">Mycena belliarum</name>
    <dbReference type="NCBI Taxonomy" id="1033014"/>
    <lineage>
        <taxon>Eukaryota</taxon>
        <taxon>Fungi</taxon>
        <taxon>Dikarya</taxon>
        <taxon>Basidiomycota</taxon>
        <taxon>Agaricomycotina</taxon>
        <taxon>Agaricomycetes</taxon>
        <taxon>Agaricomycetidae</taxon>
        <taxon>Agaricales</taxon>
        <taxon>Marasmiineae</taxon>
        <taxon>Mycenaceae</taxon>
        <taxon>Mycena</taxon>
    </lineage>
</organism>
<dbReference type="Proteomes" id="UP001222325">
    <property type="component" value="Unassembled WGS sequence"/>
</dbReference>
<reference evidence="3" key="1">
    <citation type="submission" date="2023-03" db="EMBL/GenBank/DDBJ databases">
        <title>Massive genome expansion in bonnet fungi (Mycena s.s.) driven by repeated elements and novel gene families across ecological guilds.</title>
        <authorList>
            <consortium name="Lawrence Berkeley National Laboratory"/>
            <person name="Harder C.B."/>
            <person name="Miyauchi S."/>
            <person name="Viragh M."/>
            <person name="Kuo A."/>
            <person name="Thoen E."/>
            <person name="Andreopoulos B."/>
            <person name="Lu D."/>
            <person name="Skrede I."/>
            <person name="Drula E."/>
            <person name="Henrissat B."/>
            <person name="Morin E."/>
            <person name="Kohler A."/>
            <person name="Barry K."/>
            <person name="LaButti K."/>
            <person name="Morin E."/>
            <person name="Salamov A."/>
            <person name="Lipzen A."/>
            <person name="Mereny Z."/>
            <person name="Hegedus B."/>
            <person name="Baldrian P."/>
            <person name="Stursova M."/>
            <person name="Weitz H."/>
            <person name="Taylor A."/>
            <person name="Grigoriev I.V."/>
            <person name="Nagy L.G."/>
            <person name="Martin F."/>
            <person name="Kauserud H."/>
        </authorList>
    </citation>
    <scope>NUCLEOTIDE SEQUENCE</scope>
    <source>
        <strain evidence="3">CBHHK173m</strain>
    </source>
</reference>
<feature type="domain" description="Transcription factor TFIIIC triple barrel" evidence="2">
    <location>
        <begin position="24"/>
        <end position="114"/>
    </location>
</feature>
<dbReference type="AlphaFoldDB" id="A0AAD6XHZ6"/>
<proteinExistence type="predicted"/>
<dbReference type="PANTHER" id="PTHR21860">
    <property type="entry name" value="TRANSCRIPTION INITIATION FACTOR IIIC TFIIIC , POLYPEPTIDE 6-RELATED"/>
    <property type="match status" value="1"/>
</dbReference>
<dbReference type="EMBL" id="JARJCN010000086">
    <property type="protein sequence ID" value="KAJ7075990.1"/>
    <property type="molecule type" value="Genomic_DNA"/>
</dbReference>
<dbReference type="Gene3D" id="2.60.40.4370">
    <property type="match status" value="1"/>
</dbReference>
<protein>
    <recommendedName>
        <fullName evidence="2">Transcription factor TFIIIC triple barrel domain-containing protein</fullName>
    </recommendedName>
</protein>
<dbReference type="InterPro" id="IPR019481">
    <property type="entry name" value="TFIIIC_triple_barrel"/>
</dbReference>
<sequence length="183" mass="20168">MAEFSSLCPGYKQVEAFGAEEEYEEEEVSYVTFDLGNVDPTLLPSSSSYRLIGLDTPAPFLQLSGTVFKGRHDTLLGTELLFTDGKDAVDWSKRTTTHVANTEQRVCFKEVQLKAKKQTPATEVRDEADGVKVDRLTGKAQPVVKERKRRAVAQPARKSARKPVGADSDVQVEIAPQAVGKHM</sequence>
<dbReference type="Pfam" id="PF10419">
    <property type="entry name" value="TFIIIC_sub6"/>
    <property type="match status" value="1"/>
</dbReference>
<evidence type="ECO:0000313" key="4">
    <source>
        <dbReference type="Proteomes" id="UP001222325"/>
    </source>
</evidence>
<dbReference type="GO" id="GO:0006383">
    <property type="term" value="P:transcription by RNA polymerase III"/>
    <property type="evidence" value="ECO:0007669"/>
    <property type="project" value="InterPro"/>
</dbReference>
<evidence type="ECO:0000256" key="1">
    <source>
        <dbReference type="SAM" id="MobiDB-lite"/>
    </source>
</evidence>
<feature type="region of interest" description="Disordered" evidence="1">
    <location>
        <begin position="139"/>
        <end position="169"/>
    </location>
</feature>
<dbReference type="PANTHER" id="PTHR21860:SF2">
    <property type="entry name" value="GENERAL TRANSCRIPTION FACTOR 3C POLYPEPTIDE 6"/>
    <property type="match status" value="1"/>
</dbReference>
<evidence type="ECO:0000259" key="2">
    <source>
        <dbReference type="Pfam" id="PF10419"/>
    </source>
</evidence>
<dbReference type="GO" id="GO:0000127">
    <property type="term" value="C:transcription factor TFIIIC complex"/>
    <property type="evidence" value="ECO:0007669"/>
    <property type="project" value="TreeGrafter"/>
</dbReference>
<accession>A0AAD6XHZ6</accession>
<gene>
    <name evidence="3" type="ORF">B0H15DRAFT_916300</name>
</gene>
<keyword evidence="4" id="KW-1185">Reference proteome</keyword>
<name>A0AAD6XHZ6_9AGAR</name>